<organism evidence="5 6">
    <name type="scientific">Curtobacterium citreum</name>
    <dbReference type="NCBI Taxonomy" id="2036"/>
    <lineage>
        <taxon>Bacteria</taxon>
        <taxon>Bacillati</taxon>
        <taxon>Actinomycetota</taxon>
        <taxon>Actinomycetes</taxon>
        <taxon>Micrococcales</taxon>
        <taxon>Microbacteriaceae</taxon>
        <taxon>Curtobacterium</taxon>
    </lineage>
</organism>
<evidence type="ECO:0000256" key="3">
    <source>
        <dbReference type="ARBA" id="ARBA00023163"/>
    </source>
</evidence>
<feature type="non-terminal residue" evidence="5">
    <location>
        <position position="1"/>
    </location>
</feature>
<dbReference type="GO" id="GO:0000976">
    <property type="term" value="F:transcription cis-regulatory region binding"/>
    <property type="evidence" value="ECO:0007669"/>
    <property type="project" value="TreeGrafter"/>
</dbReference>
<dbReference type="Proteomes" id="UP000539146">
    <property type="component" value="Unassembled WGS sequence"/>
</dbReference>
<dbReference type="SUPFAM" id="SSF53850">
    <property type="entry name" value="Periplasmic binding protein-like II"/>
    <property type="match status" value="1"/>
</dbReference>
<evidence type="ECO:0000259" key="4">
    <source>
        <dbReference type="Pfam" id="PF03466"/>
    </source>
</evidence>
<reference evidence="5 6" key="1">
    <citation type="submission" date="2020-05" db="EMBL/GenBank/DDBJ databases">
        <title>Genome Sequencing of Type Strains.</title>
        <authorList>
            <person name="Lemaire J.F."/>
            <person name="Inderbitzin P."/>
            <person name="Gregorio O.A."/>
            <person name="Collins S.B."/>
            <person name="Wespe N."/>
            <person name="Knight-Connoni V."/>
        </authorList>
    </citation>
    <scope>NUCLEOTIDE SEQUENCE [LARGE SCALE GENOMIC DNA]</scope>
    <source>
        <strain evidence="5 6">DSM 20512</strain>
    </source>
</reference>
<evidence type="ECO:0000313" key="6">
    <source>
        <dbReference type="Proteomes" id="UP000539146"/>
    </source>
</evidence>
<evidence type="ECO:0000313" key="5">
    <source>
        <dbReference type="EMBL" id="NUU27262.1"/>
    </source>
</evidence>
<evidence type="ECO:0000256" key="1">
    <source>
        <dbReference type="ARBA" id="ARBA00009437"/>
    </source>
</evidence>
<dbReference type="PANTHER" id="PTHR30126">
    <property type="entry name" value="HTH-TYPE TRANSCRIPTIONAL REGULATOR"/>
    <property type="match status" value="1"/>
</dbReference>
<dbReference type="AlphaFoldDB" id="A0A850DUK5"/>
<keyword evidence="3" id="KW-0804">Transcription</keyword>
<dbReference type="Gene3D" id="3.40.190.290">
    <property type="match status" value="1"/>
</dbReference>
<name>A0A850DUK5_9MICO</name>
<dbReference type="GO" id="GO:0006355">
    <property type="term" value="P:regulation of DNA-templated transcription"/>
    <property type="evidence" value="ECO:0007669"/>
    <property type="project" value="TreeGrafter"/>
</dbReference>
<feature type="non-terminal residue" evidence="5">
    <location>
        <position position="165"/>
    </location>
</feature>
<dbReference type="Pfam" id="PF03466">
    <property type="entry name" value="LysR_substrate"/>
    <property type="match status" value="1"/>
</dbReference>
<keyword evidence="2" id="KW-0805">Transcription regulation</keyword>
<feature type="domain" description="LysR substrate-binding" evidence="4">
    <location>
        <begin position="23"/>
        <end position="156"/>
    </location>
</feature>
<dbReference type="EMBL" id="JABMCG010000084">
    <property type="protein sequence ID" value="NUU27262.1"/>
    <property type="molecule type" value="Genomic_DNA"/>
</dbReference>
<dbReference type="PANTHER" id="PTHR30126:SF39">
    <property type="entry name" value="HTH-TYPE TRANSCRIPTIONAL REGULATOR CYSL"/>
    <property type="match status" value="1"/>
</dbReference>
<accession>A0A850DUK5</accession>
<proteinExistence type="inferred from homology"/>
<protein>
    <submittedName>
        <fullName evidence="5">LysR family transcriptional regulator</fullName>
    </submittedName>
</protein>
<sequence length="165" mass="16831">VLGLAVPVLETSRRLEAGVAALGEPVGSLVVAASQTIAELLLPGWLLAHRAVTPEASVRLIAGNSAAVTDLVRSGAADVGFTETPAAPPDLSSLVVDEDELVVVVAPHHPWASASVITADELAETPLLLREEGSGTRATVEAWLDDAGLTLAPPAAVLETTGIIR</sequence>
<comment type="caution">
    <text evidence="5">The sequence shown here is derived from an EMBL/GenBank/DDBJ whole genome shotgun (WGS) entry which is preliminary data.</text>
</comment>
<comment type="similarity">
    <text evidence="1">Belongs to the LysR transcriptional regulatory family.</text>
</comment>
<evidence type="ECO:0000256" key="2">
    <source>
        <dbReference type="ARBA" id="ARBA00023015"/>
    </source>
</evidence>
<dbReference type="InterPro" id="IPR005119">
    <property type="entry name" value="LysR_subst-bd"/>
</dbReference>
<gene>
    <name evidence="5" type="ORF">HP467_03935</name>
</gene>